<dbReference type="SMART" id="SM00563">
    <property type="entry name" value="PlsC"/>
    <property type="match status" value="1"/>
</dbReference>
<dbReference type="Proteomes" id="UP000228859">
    <property type="component" value="Unassembled WGS sequence"/>
</dbReference>
<evidence type="ECO:0000256" key="3">
    <source>
        <dbReference type="ARBA" id="ARBA00023315"/>
    </source>
</evidence>
<dbReference type="PANTHER" id="PTHR10434:SF11">
    <property type="entry name" value="1-ACYL-SN-GLYCEROL-3-PHOSPHATE ACYLTRANSFERASE"/>
    <property type="match status" value="1"/>
</dbReference>
<dbReference type="SUPFAM" id="SSF69593">
    <property type="entry name" value="Glycerol-3-phosphate (1)-acyltransferase"/>
    <property type="match status" value="1"/>
</dbReference>
<dbReference type="PANTHER" id="PTHR10434">
    <property type="entry name" value="1-ACYL-SN-GLYCEROL-3-PHOSPHATE ACYLTRANSFERASE"/>
    <property type="match status" value="1"/>
</dbReference>
<keyword evidence="2 5" id="KW-0808">Transferase</keyword>
<feature type="domain" description="Phospholipid/glycerol acyltransferase" evidence="4">
    <location>
        <begin position="35"/>
        <end position="156"/>
    </location>
</feature>
<name>A0A2D3W869_9BACT</name>
<evidence type="ECO:0000256" key="1">
    <source>
        <dbReference type="ARBA" id="ARBA00005189"/>
    </source>
</evidence>
<evidence type="ECO:0000313" key="5">
    <source>
        <dbReference type="EMBL" id="DAB37542.1"/>
    </source>
</evidence>
<protein>
    <submittedName>
        <fullName evidence="5">1-acyl-sn-glycerol-3-phosphate acyltransferase</fullName>
    </submittedName>
</protein>
<dbReference type="Pfam" id="PF01553">
    <property type="entry name" value="Acyltransferase"/>
    <property type="match status" value="1"/>
</dbReference>
<dbReference type="RefSeq" id="WP_303663187.1">
    <property type="nucleotide sequence ID" value="NZ_DLUI01000152.1"/>
</dbReference>
<proteinExistence type="predicted"/>
<gene>
    <name evidence="5" type="ORF">CFH83_10560</name>
</gene>
<dbReference type="CDD" id="cd07989">
    <property type="entry name" value="LPLAT_AGPAT-like"/>
    <property type="match status" value="1"/>
</dbReference>
<dbReference type="EMBL" id="DLUI01000152">
    <property type="protein sequence ID" value="DAB37542.1"/>
    <property type="molecule type" value="Genomic_DNA"/>
</dbReference>
<comment type="pathway">
    <text evidence="1">Lipid metabolism.</text>
</comment>
<evidence type="ECO:0000259" key="4">
    <source>
        <dbReference type="SMART" id="SM00563"/>
    </source>
</evidence>
<evidence type="ECO:0000313" key="6">
    <source>
        <dbReference type="Proteomes" id="UP000228859"/>
    </source>
</evidence>
<sequence length="206" mass="23041">MLKWLFFALIVRPTVLLIFGVHVRGRENLSHDKPSIIVANHNSHLDTLVLMSLFPMHKIHRIRPVAAADYFMKNRLIAWFSTQFIGIIPLSRKVERSHTHPLESVRQALEAGDSIILFPEGSRGEAEQMSKFKSGVAHLAKMVPHISVVPIYLGGAGKVLPKGEALLVPFIIDVHILEAMMIGEEDTQAFTERLEAVIKKAGEKDV</sequence>
<organism evidence="5 6">
    <name type="scientific">Sulfuricurvum kujiense</name>
    <dbReference type="NCBI Taxonomy" id="148813"/>
    <lineage>
        <taxon>Bacteria</taxon>
        <taxon>Pseudomonadati</taxon>
        <taxon>Campylobacterota</taxon>
        <taxon>Epsilonproteobacteria</taxon>
        <taxon>Campylobacterales</taxon>
        <taxon>Sulfurimonadaceae</taxon>
        <taxon>Sulfuricurvum</taxon>
    </lineage>
</organism>
<dbReference type="GO" id="GO:0006654">
    <property type="term" value="P:phosphatidic acid biosynthetic process"/>
    <property type="evidence" value="ECO:0007669"/>
    <property type="project" value="TreeGrafter"/>
</dbReference>
<reference evidence="5 6" key="1">
    <citation type="journal article" date="2017" name="Front. Microbiol.">
        <title>Comparative Genomic Analysis of the Class Epsilonproteobacteria and Proposed Reclassification to Epsilonbacteraeota (phyl. nov.).</title>
        <authorList>
            <person name="Waite D.W."/>
            <person name="Vanwonterghem I."/>
            <person name="Rinke C."/>
            <person name="Parks D.H."/>
            <person name="Zhang Y."/>
            <person name="Takai K."/>
            <person name="Sievert S.M."/>
            <person name="Simon J."/>
            <person name="Campbell B.J."/>
            <person name="Hanson T.E."/>
            <person name="Woyke T."/>
            <person name="Klotz M.G."/>
            <person name="Hugenholtz P."/>
        </authorList>
    </citation>
    <scope>NUCLEOTIDE SEQUENCE [LARGE SCALE GENOMIC DNA]</scope>
    <source>
        <strain evidence="5">UBA12443</strain>
    </source>
</reference>
<dbReference type="AlphaFoldDB" id="A0A2D3W869"/>
<evidence type="ECO:0000256" key="2">
    <source>
        <dbReference type="ARBA" id="ARBA00022679"/>
    </source>
</evidence>
<keyword evidence="3 5" id="KW-0012">Acyltransferase</keyword>
<dbReference type="InterPro" id="IPR002123">
    <property type="entry name" value="Plipid/glycerol_acylTrfase"/>
</dbReference>
<comment type="caution">
    <text evidence="5">The sequence shown here is derived from an EMBL/GenBank/DDBJ whole genome shotgun (WGS) entry which is preliminary data.</text>
</comment>
<accession>A0A2D3W869</accession>
<dbReference type="GO" id="GO:0003841">
    <property type="term" value="F:1-acylglycerol-3-phosphate O-acyltransferase activity"/>
    <property type="evidence" value="ECO:0007669"/>
    <property type="project" value="TreeGrafter"/>
</dbReference>